<name>A0A4S8IE81_MUSBA</name>
<dbReference type="Proteomes" id="UP000317650">
    <property type="component" value="Chromosome 9"/>
</dbReference>
<reference evidence="1 2" key="1">
    <citation type="journal article" date="2019" name="Nat. Plants">
        <title>Genome sequencing of Musa balbisiana reveals subgenome evolution and function divergence in polyploid bananas.</title>
        <authorList>
            <person name="Yao X."/>
        </authorList>
    </citation>
    <scope>NUCLEOTIDE SEQUENCE [LARGE SCALE GENOMIC DNA]</scope>
    <source>
        <strain evidence="2">cv. DH-PKW</strain>
        <tissue evidence="1">Leaves</tissue>
    </source>
</reference>
<protein>
    <submittedName>
        <fullName evidence="1">Uncharacterized protein</fullName>
    </submittedName>
</protein>
<dbReference type="EMBL" id="PYDT01000010">
    <property type="protein sequence ID" value="THU46508.1"/>
    <property type="molecule type" value="Genomic_DNA"/>
</dbReference>
<evidence type="ECO:0000313" key="2">
    <source>
        <dbReference type="Proteomes" id="UP000317650"/>
    </source>
</evidence>
<accession>A0A4S8IE81</accession>
<keyword evidence="2" id="KW-1185">Reference proteome</keyword>
<proteinExistence type="predicted"/>
<dbReference type="AlphaFoldDB" id="A0A4S8IE81"/>
<organism evidence="1 2">
    <name type="scientific">Musa balbisiana</name>
    <name type="common">Banana</name>
    <dbReference type="NCBI Taxonomy" id="52838"/>
    <lineage>
        <taxon>Eukaryota</taxon>
        <taxon>Viridiplantae</taxon>
        <taxon>Streptophyta</taxon>
        <taxon>Embryophyta</taxon>
        <taxon>Tracheophyta</taxon>
        <taxon>Spermatophyta</taxon>
        <taxon>Magnoliopsida</taxon>
        <taxon>Liliopsida</taxon>
        <taxon>Zingiberales</taxon>
        <taxon>Musaceae</taxon>
        <taxon>Musa</taxon>
    </lineage>
</organism>
<comment type="caution">
    <text evidence="1">The sequence shown here is derived from an EMBL/GenBank/DDBJ whole genome shotgun (WGS) entry which is preliminary data.</text>
</comment>
<gene>
    <name evidence="1" type="ORF">C4D60_Mb09t05690</name>
</gene>
<evidence type="ECO:0000313" key="1">
    <source>
        <dbReference type="EMBL" id="THU46508.1"/>
    </source>
</evidence>
<sequence length="63" mass="7364">MKKRVFMSNGNDYPFYNEEKINEFLAYKRTAKSFRADLCNRKDSLGLASGKMFLTLMDIDKSD</sequence>